<name>A0A8S1IWN5_9CHLO</name>
<comment type="caution">
    <text evidence="4">The sequence shown here is derived from an EMBL/GenBank/DDBJ whole genome shotgun (WGS) entry which is preliminary data.</text>
</comment>
<dbReference type="GO" id="GO:0080153">
    <property type="term" value="P:negative regulation of reductive pentose-phosphate cycle"/>
    <property type="evidence" value="ECO:0007669"/>
    <property type="project" value="TreeGrafter"/>
</dbReference>
<evidence type="ECO:0000313" key="4">
    <source>
        <dbReference type="EMBL" id="CAD7698410.1"/>
    </source>
</evidence>
<protein>
    <recommendedName>
        <fullName evidence="3">CP12 domain-containing protein</fullName>
    </recommendedName>
</protein>
<dbReference type="SMART" id="SM01093">
    <property type="entry name" value="CP12"/>
    <property type="match status" value="1"/>
</dbReference>
<dbReference type="PANTHER" id="PTHR33921">
    <property type="entry name" value="CALVIN CYCLE PROTEIN CP12-2, CHLOROPLASTIC"/>
    <property type="match status" value="1"/>
</dbReference>
<feature type="disulfide bond" evidence="1">
    <location>
        <begin position="101"/>
        <end position="110"/>
    </location>
</feature>
<dbReference type="EMBL" id="CAJHUC010000822">
    <property type="protein sequence ID" value="CAD7698410.1"/>
    <property type="molecule type" value="Genomic_DNA"/>
</dbReference>
<evidence type="ECO:0000256" key="2">
    <source>
        <dbReference type="SAM" id="MobiDB-lite"/>
    </source>
</evidence>
<accession>A0A8S1IWN5</accession>
<reference evidence="4" key="1">
    <citation type="submission" date="2020-12" db="EMBL/GenBank/DDBJ databases">
        <authorList>
            <person name="Iha C."/>
        </authorList>
    </citation>
    <scope>NUCLEOTIDE SEQUENCE</scope>
</reference>
<dbReference type="OrthoDB" id="4362at2759"/>
<evidence type="ECO:0000313" key="5">
    <source>
        <dbReference type="Proteomes" id="UP000708148"/>
    </source>
</evidence>
<gene>
    <name evidence="4" type="ORF">OSTQU699_LOCUS3771</name>
</gene>
<dbReference type="Proteomes" id="UP000708148">
    <property type="component" value="Unassembled WGS sequence"/>
</dbReference>
<feature type="domain" description="CP12" evidence="3">
    <location>
        <begin position="49"/>
        <end position="115"/>
    </location>
</feature>
<dbReference type="PANTHER" id="PTHR33921:SF15">
    <property type="entry name" value="CALVIN CYCLE PROTEIN CP12-2, CHLOROPLASTIC"/>
    <property type="match status" value="1"/>
</dbReference>
<evidence type="ECO:0000256" key="1">
    <source>
        <dbReference type="PIRSR" id="PIRSR639314-50"/>
    </source>
</evidence>
<dbReference type="AlphaFoldDB" id="A0A8S1IWN5"/>
<organism evidence="4 5">
    <name type="scientific">Ostreobium quekettii</name>
    <dbReference type="NCBI Taxonomy" id="121088"/>
    <lineage>
        <taxon>Eukaryota</taxon>
        <taxon>Viridiplantae</taxon>
        <taxon>Chlorophyta</taxon>
        <taxon>core chlorophytes</taxon>
        <taxon>Ulvophyceae</taxon>
        <taxon>TCBD clade</taxon>
        <taxon>Bryopsidales</taxon>
        <taxon>Ostreobineae</taxon>
        <taxon>Ostreobiaceae</taxon>
        <taxon>Ostreobium</taxon>
    </lineage>
</organism>
<dbReference type="InterPro" id="IPR003823">
    <property type="entry name" value="CP12_dom"/>
</dbReference>
<feature type="disulfide bond" evidence="1">
    <location>
        <begin position="60"/>
        <end position="69"/>
    </location>
</feature>
<keyword evidence="5" id="KW-1185">Reference proteome</keyword>
<feature type="region of interest" description="Disordered" evidence="2">
    <location>
        <begin position="1"/>
        <end position="29"/>
    </location>
</feature>
<dbReference type="GO" id="GO:0009507">
    <property type="term" value="C:chloroplast"/>
    <property type="evidence" value="ECO:0007669"/>
    <property type="project" value="TreeGrafter"/>
</dbReference>
<dbReference type="Pfam" id="PF02672">
    <property type="entry name" value="CP12"/>
    <property type="match status" value="1"/>
</dbReference>
<evidence type="ECO:0000259" key="3">
    <source>
        <dbReference type="SMART" id="SM01093"/>
    </source>
</evidence>
<proteinExistence type="predicted"/>
<dbReference type="InterPro" id="IPR039314">
    <property type="entry name" value="CP12-like"/>
</dbReference>
<sequence>MASFAVSMRSGAPVRASVARRHAAKRPTALPALRTTRARTLVVRSKPDVEKAIEEAKEVCEGGENEAECATAWDQVEELAAAVSRKKAAEANAGDPLDKFCEEVPEADECRVYED</sequence>
<keyword evidence="1" id="KW-1015">Disulfide bond</keyword>